<keyword evidence="1" id="KW-0812">Transmembrane</keyword>
<evidence type="ECO:0000256" key="1">
    <source>
        <dbReference type="SAM" id="Phobius"/>
    </source>
</evidence>
<keyword evidence="1" id="KW-1133">Transmembrane helix</keyword>
<evidence type="ECO:0000313" key="2">
    <source>
        <dbReference type="EMBL" id="MBD2802315.1"/>
    </source>
</evidence>
<organism evidence="2">
    <name type="scientific">Xenorhabdus szentirmaii</name>
    <dbReference type="NCBI Taxonomy" id="290112"/>
    <lineage>
        <taxon>Bacteria</taxon>
        <taxon>Pseudomonadati</taxon>
        <taxon>Pseudomonadota</taxon>
        <taxon>Gammaproteobacteria</taxon>
        <taxon>Enterobacterales</taxon>
        <taxon>Morganellaceae</taxon>
        <taxon>Xenorhabdus</taxon>
    </lineage>
</organism>
<dbReference type="InterPro" id="IPR047798">
    <property type="entry name" value="BPSS1780-like"/>
</dbReference>
<dbReference type="AlphaFoldDB" id="A0AAW3YVZ2"/>
<feature type="transmembrane region" description="Helical" evidence="1">
    <location>
        <begin position="223"/>
        <end position="256"/>
    </location>
</feature>
<feature type="transmembrane region" description="Helical" evidence="1">
    <location>
        <begin position="54"/>
        <end position="76"/>
    </location>
</feature>
<evidence type="ECO:0008006" key="3">
    <source>
        <dbReference type="Google" id="ProtNLM"/>
    </source>
</evidence>
<dbReference type="NCBIfam" id="NF041043">
    <property type="entry name" value="BPSS1780_fam"/>
    <property type="match status" value="1"/>
</dbReference>
<reference evidence="2" key="2">
    <citation type="journal article" date="2024" name="Toxins">
        <title>Genome Sequence Analysis of Native Xenorhabdus Strains Isolated from Entomopathogenic Nematodes in Argentina.</title>
        <authorList>
            <person name="Palma L."/>
            <person name="Frizzo L."/>
            <person name="Kaiser S."/>
            <person name="Berry C."/>
            <person name="Caballero P."/>
            <person name="Bode H.B."/>
            <person name="Del Valle E.E."/>
        </authorList>
    </citation>
    <scope>NUCLEOTIDE SEQUENCE</scope>
    <source>
        <strain evidence="2">M</strain>
    </source>
</reference>
<protein>
    <recommendedName>
        <fullName evidence="3">Transmembrane protein</fullName>
    </recommendedName>
</protein>
<feature type="transmembrane region" description="Helical" evidence="1">
    <location>
        <begin position="82"/>
        <end position="103"/>
    </location>
</feature>
<feature type="transmembrane region" description="Helical" evidence="1">
    <location>
        <begin position="177"/>
        <end position="203"/>
    </location>
</feature>
<feature type="transmembrane region" description="Helical" evidence="1">
    <location>
        <begin position="124"/>
        <end position="157"/>
    </location>
</feature>
<sequence length="281" mass="30266">MDTQEINPNSEENNISLNKEKDTFIPGGRAAGAGASIEWIADSWNLFKAQPMKWFLLFLAYTISWLALTLVGSIIALIISPFIFAAMLLLIPVFTAGFAVAAEEQRNTGNFQISSLFAGFKKNFGSLIAVGALLLGLYIIGVVVMVLTVGLGVLQLFFAVNNSDLALLGTGGLTTMLLSSVITIIFSIAALAISWFSPSLIMINNLKFTEAISMSLSAIKKNLLGGFIFFILMGIIMQISAIPLGLGLLITMPIYMAAYYTTYRSVFYAPAKKEPSSGSID</sequence>
<accession>A0AAW3YVZ2</accession>
<reference evidence="2" key="1">
    <citation type="submission" date="2020-09" db="EMBL/GenBank/DDBJ databases">
        <authorList>
            <person name="Palma L."/>
            <person name="Caballero P."/>
            <person name="Berry C."/>
            <person name="Del Valle E."/>
        </authorList>
    </citation>
    <scope>NUCLEOTIDE SEQUENCE</scope>
    <source>
        <strain evidence="2">M</strain>
    </source>
</reference>
<comment type="caution">
    <text evidence="2">The sequence shown here is derived from an EMBL/GenBank/DDBJ whole genome shotgun (WGS) entry which is preliminary data.</text>
</comment>
<proteinExistence type="predicted"/>
<keyword evidence="1" id="KW-0472">Membrane</keyword>
<gene>
    <name evidence="2" type="ORF">ID854_18180</name>
</gene>
<dbReference type="RefSeq" id="WP_038237187.1">
    <property type="nucleotide sequence ID" value="NZ_JACXBF010000469.1"/>
</dbReference>
<dbReference type="Proteomes" id="UP001193920">
    <property type="component" value="Unassembled WGS sequence"/>
</dbReference>
<name>A0AAW3YVZ2_9GAMM</name>
<dbReference type="EMBL" id="JACXBF010000469">
    <property type="protein sequence ID" value="MBD2802315.1"/>
    <property type="molecule type" value="Genomic_DNA"/>
</dbReference>